<keyword evidence="1" id="KW-0328">Glycosyltransferase</keyword>
<dbReference type="EMBL" id="FOQO01000009">
    <property type="protein sequence ID" value="SFJ37848.1"/>
    <property type="molecule type" value="Genomic_DNA"/>
</dbReference>
<dbReference type="CDD" id="cd00761">
    <property type="entry name" value="Glyco_tranf_GTA_type"/>
    <property type="match status" value="1"/>
</dbReference>
<dbReference type="InterPro" id="IPR029044">
    <property type="entry name" value="Nucleotide-diphossugar_trans"/>
</dbReference>
<evidence type="ECO:0000256" key="2">
    <source>
        <dbReference type="ARBA" id="ARBA00022679"/>
    </source>
</evidence>
<sequence>MSFVQANPLISVIVPVYKVEDYLERCVDSILIQTYRNLEIILVDDGSPDNCPIICDEYTRKDNRIRVIHRENGGLSEARNSGLDVAKGEFISFVDSDDAVHPQFIESLYKGIVQTGSDFAVCGFQSFSEESEIKTDFSSHEVYSYAGTDLLNGSYNIEYIVAWNKLYKKEIWQNLRYPKGKYHEDEFVFHLVFYSAKKICRIKLPLYYYFRRENSIMTSKGDMLLKRKTDLLEAEGVRLKFSKRHGLDTLYDVTYKRKMRTLFFILDIVHLRQIPDKIKQEVKLDYWTFTKKHQLKILLIRFFPFVLSTYRKLKSITSHSAPA</sequence>
<dbReference type="PANTHER" id="PTHR22916">
    <property type="entry name" value="GLYCOSYLTRANSFERASE"/>
    <property type="match status" value="1"/>
</dbReference>
<evidence type="ECO:0000313" key="5">
    <source>
        <dbReference type="Proteomes" id="UP000198670"/>
    </source>
</evidence>
<dbReference type="GO" id="GO:0016758">
    <property type="term" value="F:hexosyltransferase activity"/>
    <property type="evidence" value="ECO:0007669"/>
    <property type="project" value="UniProtKB-ARBA"/>
</dbReference>
<organism evidence="4 5">
    <name type="scientific">Parapedobacter indicus</name>
    <dbReference type="NCBI Taxonomy" id="1477437"/>
    <lineage>
        <taxon>Bacteria</taxon>
        <taxon>Pseudomonadati</taxon>
        <taxon>Bacteroidota</taxon>
        <taxon>Sphingobacteriia</taxon>
        <taxon>Sphingobacteriales</taxon>
        <taxon>Sphingobacteriaceae</taxon>
        <taxon>Parapedobacter</taxon>
    </lineage>
</organism>
<feature type="domain" description="Glycosyltransferase 2-like" evidence="3">
    <location>
        <begin position="11"/>
        <end position="171"/>
    </location>
</feature>
<gene>
    <name evidence="4" type="ORF">SAMN05444682_109131</name>
</gene>
<dbReference type="OrthoDB" id="927791at2"/>
<keyword evidence="5" id="KW-1185">Reference proteome</keyword>
<accession>A0A1I3QUT2</accession>
<dbReference type="RefSeq" id="WP_090629092.1">
    <property type="nucleotide sequence ID" value="NZ_FOQO01000009.1"/>
</dbReference>
<evidence type="ECO:0000313" key="4">
    <source>
        <dbReference type="EMBL" id="SFJ37848.1"/>
    </source>
</evidence>
<evidence type="ECO:0000256" key="1">
    <source>
        <dbReference type="ARBA" id="ARBA00022676"/>
    </source>
</evidence>
<dbReference type="Gene3D" id="3.90.550.10">
    <property type="entry name" value="Spore Coat Polysaccharide Biosynthesis Protein SpsA, Chain A"/>
    <property type="match status" value="1"/>
</dbReference>
<protein>
    <submittedName>
        <fullName evidence="4">Glycosyltransferase involved in cell wall bisynthesis</fullName>
    </submittedName>
</protein>
<proteinExistence type="predicted"/>
<evidence type="ECO:0000259" key="3">
    <source>
        <dbReference type="Pfam" id="PF00535"/>
    </source>
</evidence>
<dbReference type="STRING" id="1477437.SAMN05444682_109131"/>
<dbReference type="PANTHER" id="PTHR22916:SF51">
    <property type="entry name" value="GLYCOSYLTRANSFERASE EPSH-RELATED"/>
    <property type="match status" value="1"/>
</dbReference>
<dbReference type="Proteomes" id="UP000198670">
    <property type="component" value="Unassembled WGS sequence"/>
</dbReference>
<reference evidence="4 5" key="1">
    <citation type="submission" date="2016-10" db="EMBL/GenBank/DDBJ databases">
        <authorList>
            <person name="de Groot N.N."/>
        </authorList>
    </citation>
    <scope>NUCLEOTIDE SEQUENCE [LARGE SCALE GENOMIC DNA]</scope>
    <source>
        <strain evidence="4 5">RK1</strain>
    </source>
</reference>
<dbReference type="SUPFAM" id="SSF53448">
    <property type="entry name" value="Nucleotide-diphospho-sugar transferases"/>
    <property type="match status" value="1"/>
</dbReference>
<dbReference type="AlphaFoldDB" id="A0A1I3QUT2"/>
<dbReference type="Pfam" id="PF00535">
    <property type="entry name" value="Glycos_transf_2"/>
    <property type="match status" value="1"/>
</dbReference>
<dbReference type="InterPro" id="IPR001173">
    <property type="entry name" value="Glyco_trans_2-like"/>
</dbReference>
<name>A0A1I3QUT2_9SPHI</name>
<keyword evidence="2 4" id="KW-0808">Transferase</keyword>